<keyword evidence="8" id="KW-1185">Reference proteome</keyword>
<sequence length="429" mass="45239">MNEQPPTEGVLETIQHVITRPQSALRSFVRTESAGGIVLMLAAAAAIIVANSPLREAYEGFLHTYVGGFSYAARGQGGGLDFHGLSVLHWINDGLMAIFFLLVGLEVKREMLDGQLSTWERRTLPGAAAAAGMIVPAVIFTFFNMGQPTVDGWAIPAATDIAFALGVLALLGKRVPGSLKVFLTAVAVIDDLGAIVIIALFYTAQLNLAALLLAAALVGVLAYLNKRNVNNLIPYLVIGLVVWVLTLASGIHATLAGVAVALTIPLKPAPGAPDDVSSPLHRLEHAIAPWVAFLIVPIFGFANAGLSFEGMEASMLISPIVLGIALGLFLGKQIGVFGIVWLLEKFDIVDYPVNASKLQVYGVALLCGIGFTMSLFIGNLAYSTDLYLDEVKLGVLGGSLMSGIVGALVLSLARNERRRDEEKEAGAAA</sequence>
<dbReference type="RefSeq" id="WP_008603851.1">
    <property type="nucleotide sequence ID" value="NZ_AMRV01000017.1"/>
</dbReference>
<keyword evidence="2 6" id="KW-1003">Cell membrane</keyword>
<dbReference type="NCBIfam" id="TIGR00773">
    <property type="entry name" value="NhaA"/>
    <property type="match status" value="1"/>
</dbReference>
<feature type="transmembrane region" description="Helical" evidence="6">
    <location>
        <begin position="126"/>
        <end position="146"/>
    </location>
</feature>
<feature type="transmembrane region" description="Helical" evidence="6">
    <location>
        <begin position="208"/>
        <end position="224"/>
    </location>
</feature>
<evidence type="ECO:0000256" key="5">
    <source>
        <dbReference type="ARBA" id="ARBA00023136"/>
    </source>
</evidence>
<protein>
    <recommendedName>
        <fullName evidence="6">Na(+)/H(+) antiporter NhaA</fullName>
    </recommendedName>
    <alternativeName>
        <fullName evidence="6">Sodium/proton antiporter NhaA</fullName>
    </alternativeName>
</protein>
<keyword evidence="4 6" id="KW-1133">Transmembrane helix</keyword>
<comment type="caution">
    <text evidence="7">The sequence shown here is derived from an EMBL/GenBank/DDBJ whole genome shotgun (WGS) entry which is preliminary data.</text>
</comment>
<feature type="transmembrane region" description="Helical" evidence="6">
    <location>
        <begin position="393"/>
        <end position="413"/>
    </location>
</feature>
<dbReference type="PATRIC" id="fig|1234595.3.peg.2890"/>
<evidence type="ECO:0000313" key="8">
    <source>
        <dbReference type="Proteomes" id="UP000011717"/>
    </source>
</evidence>
<keyword evidence="6" id="KW-0813">Transport</keyword>
<feature type="transmembrane region" description="Helical" evidence="6">
    <location>
        <begin position="358"/>
        <end position="381"/>
    </location>
</feature>
<dbReference type="NCBIfam" id="NF007112">
    <property type="entry name" value="PRK09561.1"/>
    <property type="match status" value="1"/>
</dbReference>
<feature type="transmembrane region" description="Helical" evidence="6">
    <location>
        <begin position="236"/>
        <end position="266"/>
    </location>
</feature>
<dbReference type="AlphaFoldDB" id="M2S8M5"/>
<comment type="subcellular location">
    <subcellularLocation>
        <location evidence="1">Cell inner membrane</location>
        <topology evidence="1">Multi-pass membrane protein</topology>
    </subcellularLocation>
    <subcellularLocation>
        <location evidence="6">Cell membrane</location>
        <topology evidence="6">Multi-pass membrane protein</topology>
    </subcellularLocation>
</comment>
<comment type="catalytic activity">
    <reaction evidence="6">
        <text>Na(+)(in) + 2 H(+)(out) = Na(+)(out) + 2 H(+)(in)</text>
        <dbReference type="Rhea" id="RHEA:29251"/>
        <dbReference type="ChEBI" id="CHEBI:15378"/>
        <dbReference type="ChEBI" id="CHEBI:29101"/>
    </reaction>
</comment>
<dbReference type="NCBIfam" id="NF007111">
    <property type="entry name" value="PRK09560.1"/>
    <property type="match status" value="1"/>
</dbReference>
<accession>M2S8M5</accession>
<feature type="transmembrane region" description="Helical" evidence="6">
    <location>
        <begin position="286"/>
        <end position="308"/>
    </location>
</feature>
<dbReference type="OrthoDB" id="9808135at2"/>
<dbReference type="HAMAP" id="MF_01844">
    <property type="entry name" value="NhaA"/>
    <property type="match status" value="1"/>
</dbReference>
<keyword evidence="6" id="KW-0406">Ion transport</keyword>
<keyword evidence="6" id="KW-0050">Antiport</keyword>
<dbReference type="Pfam" id="PF06965">
    <property type="entry name" value="Na_H_antiport_1"/>
    <property type="match status" value="1"/>
</dbReference>
<proteinExistence type="inferred from homology"/>
<keyword evidence="6" id="KW-0739">Sodium transport</keyword>
<dbReference type="GO" id="GO:0015385">
    <property type="term" value="F:sodium:proton antiporter activity"/>
    <property type="evidence" value="ECO:0007669"/>
    <property type="project" value="UniProtKB-UniRule"/>
</dbReference>
<dbReference type="PANTHER" id="PTHR30341">
    <property type="entry name" value="SODIUM ION/PROTON ANTIPORTER NHAA-RELATED"/>
    <property type="match status" value="1"/>
</dbReference>
<evidence type="ECO:0000256" key="6">
    <source>
        <dbReference type="HAMAP-Rule" id="MF_01844"/>
    </source>
</evidence>
<evidence type="ECO:0000256" key="3">
    <source>
        <dbReference type="ARBA" id="ARBA00022692"/>
    </source>
</evidence>
<keyword evidence="6" id="KW-0915">Sodium</keyword>
<dbReference type="PANTHER" id="PTHR30341:SF0">
    <property type="entry name" value="NA(+)_H(+) ANTIPORTER NHAA"/>
    <property type="match status" value="1"/>
</dbReference>
<dbReference type="InterPro" id="IPR004670">
    <property type="entry name" value="NhaA"/>
</dbReference>
<gene>
    <name evidence="6" type="primary">nhaA</name>
    <name evidence="7" type="ORF">C725_2887</name>
</gene>
<reference evidence="7 8" key="1">
    <citation type="journal article" date="2013" name="Genome Announc.">
        <title>Draft Genome Sequence of Strain JLT2015T, Belonging to the Family Sphingomonadaceae of the Alphaproteobacteria.</title>
        <authorList>
            <person name="Tang K."/>
            <person name="Liu K."/>
            <person name="Li S."/>
            <person name="Jiao N."/>
        </authorList>
    </citation>
    <scope>NUCLEOTIDE SEQUENCE [LARGE SCALE GENOMIC DNA]</scope>
    <source>
        <strain evidence="7 8">JLT2015</strain>
    </source>
</reference>
<comment type="function">
    <text evidence="6">Na(+)/H(+) antiporter that extrudes sodium in exchange for external protons.</text>
</comment>
<keyword evidence="5 6" id="KW-0472">Membrane</keyword>
<dbReference type="InterPro" id="IPR023171">
    <property type="entry name" value="Na/H_antiporter_dom_sf"/>
</dbReference>
<evidence type="ECO:0000256" key="2">
    <source>
        <dbReference type="ARBA" id="ARBA00022475"/>
    </source>
</evidence>
<feature type="transmembrane region" description="Helical" evidence="6">
    <location>
        <begin position="152"/>
        <end position="172"/>
    </location>
</feature>
<dbReference type="Gene3D" id="1.20.1530.10">
    <property type="entry name" value="Na+/H+ antiporter like domain"/>
    <property type="match status" value="1"/>
</dbReference>
<keyword evidence="3 6" id="KW-0812">Transmembrane</keyword>
<feature type="transmembrane region" description="Helical" evidence="6">
    <location>
        <begin position="181"/>
        <end position="202"/>
    </location>
</feature>
<feature type="transmembrane region" description="Helical" evidence="6">
    <location>
        <begin position="320"/>
        <end position="343"/>
    </location>
</feature>
<dbReference type="GO" id="GO:0005886">
    <property type="term" value="C:plasma membrane"/>
    <property type="evidence" value="ECO:0007669"/>
    <property type="project" value="UniProtKB-SubCell"/>
</dbReference>
<dbReference type="GO" id="GO:0006885">
    <property type="term" value="P:regulation of pH"/>
    <property type="evidence" value="ECO:0007669"/>
    <property type="project" value="UniProtKB-UniRule"/>
</dbReference>
<comment type="similarity">
    <text evidence="6">Belongs to the NhaA Na(+)/H(+) (TC 2.A.33) antiporter family.</text>
</comment>
<dbReference type="EMBL" id="AMRV01000017">
    <property type="protein sequence ID" value="EMD81730.1"/>
    <property type="molecule type" value="Genomic_DNA"/>
</dbReference>
<feature type="transmembrane region" description="Helical" evidence="6">
    <location>
        <begin position="34"/>
        <end position="54"/>
    </location>
</feature>
<evidence type="ECO:0000256" key="1">
    <source>
        <dbReference type="ARBA" id="ARBA00004429"/>
    </source>
</evidence>
<name>M2S8M5_9SPHN</name>
<organism evidence="7 8">
    <name type="scientific">Pacificimonas flava</name>
    <dbReference type="NCBI Taxonomy" id="1234595"/>
    <lineage>
        <taxon>Bacteria</taxon>
        <taxon>Pseudomonadati</taxon>
        <taxon>Pseudomonadota</taxon>
        <taxon>Alphaproteobacteria</taxon>
        <taxon>Sphingomonadales</taxon>
        <taxon>Sphingosinicellaceae</taxon>
        <taxon>Pacificimonas</taxon>
    </lineage>
</organism>
<feature type="transmembrane region" description="Helical" evidence="6">
    <location>
        <begin position="87"/>
        <end position="105"/>
    </location>
</feature>
<evidence type="ECO:0000256" key="4">
    <source>
        <dbReference type="ARBA" id="ARBA00022989"/>
    </source>
</evidence>
<evidence type="ECO:0000313" key="7">
    <source>
        <dbReference type="EMBL" id="EMD81730.1"/>
    </source>
</evidence>
<dbReference type="Proteomes" id="UP000011717">
    <property type="component" value="Unassembled WGS sequence"/>
</dbReference>